<comment type="caution">
    <text evidence="1">The sequence shown here is derived from an EMBL/GenBank/DDBJ whole genome shotgun (WGS) entry which is preliminary data.</text>
</comment>
<dbReference type="EMBL" id="SAXZ01000014">
    <property type="protein sequence ID" value="TXJ31197.1"/>
    <property type="molecule type" value="Genomic_DNA"/>
</dbReference>
<organism evidence="1 2">
    <name type="scientific">Brachyspira aalborgi</name>
    <dbReference type="NCBI Taxonomy" id="29522"/>
    <lineage>
        <taxon>Bacteria</taxon>
        <taxon>Pseudomonadati</taxon>
        <taxon>Spirochaetota</taxon>
        <taxon>Spirochaetia</taxon>
        <taxon>Brachyspirales</taxon>
        <taxon>Brachyspiraceae</taxon>
        <taxon>Brachyspira</taxon>
    </lineage>
</organism>
<accession>A0ABY3K6T8</accession>
<proteinExistence type="predicted"/>
<gene>
    <name evidence="1" type="ORF">EPJ71_10710</name>
</gene>
<dbReference type="RefSeq" id="WP_147748712.1">
    <property type="nucleotide sequence ID" value="NZ_SAXZ01000014.1"/>
</dbReference>
<dbReference type="Proteomes" id="UP000322659">
    <property type="component" value="Unassembled WGS sequence"/>
</dbReference>
<sequence length="136" mass="16025">MTRQDIFIFDNLNSEGYFERQRQRQPTSEYFNRKITITENEEYKTDNKQYKYFVKLGGGKIGGIDKDGNGLTFCSQPRKLTLIKENNKYKLIFGQGYNQIKIKENYDTEDGYMKEDGFESDEDGKLKKIYSYAGEL</sequence>
<evidence type="ECO:0000313" key="1">
    <source>
        <dbReference type="EMBL" id="TXJ31197.1"/>
    </source>
</evidence>
<protein>
    <recommendedName>
        <fullName evidence="3">Toxin-antitoxin system YwqK family antitoxin</fullName>
    </recommendedName>
</protein>
<name>A0ABY3K6T8_9SPIR</name>
<evidence type="ECO:0000313" key="2">
    <source>
        <dbReference type="Proteomes" id="UP000322659"/>
    </source>
</evidence>
<reference evidence="1 2" key="1">
    <citation type="journal article" date="1992" name="Lakartidningen">
        <title>[Penicillin V and not amoxicillin is the first choice preparation in acute otitis].</title>
        <authorList>
            <person name="Kamme C."/>
            <person name="Lundgren K."/>
            <person name="Prellner K."/>
        </authorList>
    </citation>
    <scope>NUCLEOTIDE SEQUENCE [LARGE SCALE GENOMIC DNA]</scope>
    <source>
        <strain evidence="1 2">PC5099IV</strain>
    </source>
</reference>
<keyword evidence="2" id="KW-1185">Reference proteome</keyword>
<evidence type="ECO:0008006" key="3">
    <source>
        <dbReference type="Google" id="ProtNLM"/>
    </source>
</evidence>